<dbReference type="Proteomes" id="UP000276133">
    <property type="component" value="Unassembled WGS sequence"/>
</dbReference>
<name>A0A3M7SWJ3_BRAPC</name>
<dbReference type="AlphaFoldDB" id="A0A3M7SWJ3"/>
<dbReference type="OrthoDB" id="6262682at2759"/>
<sequence>MFPLSKTSLEKDLGIYNCLQRHNFLTNRVVNVCNALPQNAIDATSINYFKAKIDDWMINQGSDKLKLLP</sequence>
<evidence type="ECO:0000313" key="2">
    <source>
        <dbReference type="Proteomes" id="UP000276133"/>
    </source>
</evidence>
<accession>A0A3M7SWJ3</accession>
<gene>
    <name evidence="1" type="ORF">BpHYR1_030976</name>
</gene>
<comment type="caution">
    <text evidence="1">The sequence shown here is derived from an EMBL/GenBank/DDBJ whole genome shotgun (WGS) entry which is preliminary data.</text>
</comment>
<dbReference type="EMBL" id="REGN01000696">
    <property type="protein sequence ID" value="RNA39950.1"/>
    <property type="molecule type" value="Genomic_DNA"/>
</dbReference>
<reference evidence="1 2" key="1">
    <citation type="journal article" date="2018" name="Sci. Rep.">
        <title>Genomic signatures of local adaptation to the degree of environmental predictability in rotifers.</title>
        <authorList>
            <person name="Franch-Gras L."/>
            <person name="Hahn C."/>
            <person name="Garcia-Roger E.M."/>
            <person name="Carmona M.J."/>
            <person name="Serra M."/>
            <person name="Gomez A."/>
        </authorList>
    </citation>
    <scope>NUCLEOTIDE SEQUENCE [LARGE SCALE GENOMIC DNA]</scope>
    <source>
        <strain evidence="1">HYR1</strain>
    </source>
</reference>
<organism evidence="1 2">
    <name type="scientific">Brachionus plicatilis</name>
    <name type="common">Marine rotifer</name>
    <name type="synonym">Brachionus muelleri</name>
    <dbReference type="NCBI Taxonomy" id="10195"/>
    <lineage>
        <taxon>Eukaryota</taxon>
        <taxon>Metazoa</taxon>
        <taxon>Spiralia</taxon>
        <taxon>Gnathifera</taxon>
        <taxon>Rotifera</taxon>
        <taxon>Eurotatoria</taxon>
        <taxon>Monogononta</taxon>
        <taxon>Pseudotrocha</taxon>
        <taxon>Ploima</taxon>
        <taxon>Brachionidae</taxon>
        <taxon>Brachionus</taxon>
    </lineage>
</organism>
<proteinExistence type="predicted"/>
<evidence type="ECO:0000313" key="1">
    <source>
        <dbReference type="EMBL" id="RNA39950.1"/>
    </source>
</evidence>
<keyword evidence="2" id="KW-1185">Reference proteome</keyword>
<protein>
    <submittedName>
        <fullName evidence="1">Uncharacterized protein</fullName>
    </submittedName>
</protein>